<dbReference type="InterPro" id="IPR024749">
    <property type="entry name" value="Collagen-bd_put"/>
</dbReference>
<evidence type="ECO:0000259" key="1">
    <source>
        <dbReference type="Pfam" id="PF12904"/>
    </source>
</evidence>
<evidence type="ECO:0008006" key="5">
    <source>
        <dbReference type="Google" id="ProtNLM"/>
    </source>
</evidence>
<dbReference type="Pfam" id="PF12904">
    <property type="entry name" value="Collagen_bind_2"/>
    <property type="match status" value="1"/>
</dbReference>
<name>A0A1F5YCD8_9BACT</name>
<comment type="caution">
    <text evidence="3">The sequence shown here is derived from an EMBL/GenBank/DDBJ whole genome shotgun (WGS) entry which is preliminary data.</text>
</comment>
<dbReference type="Pfam" id="PF19815">
    <property type="entry name" value="DUF6298"/>
    <property type="match status" value="1"/>
</dbReference>
<dbReference type="InterPro" id="IPR017853">
    <property type="entry name" value="GH"/>
</dbReference>
<proteinExistence type="predicted"/>
<dbReference type="EMBL" id="MFIV01000219">
    <property type="protein sequence ID" value="OGF97626.1"/>
    <property type="molecule type" value="Genomic_DNA"/>
</dbReference>
<evidence type="ECO:0000259" key="2">
    <source>
        <dbReference type="Pfam" id="PF19815"/>
    </source>
</evidence>
<feature type="domain" description="DUF6298" evidence="2">
    <location>
        <begin position="88"/>
        <end position="249"/>
    </location>
</feature>
<dbReference type="InterPro" id="IPR046265">
    <property type="entry name" value="DUF6298"/>
</dbReference>
<accession>A0A1F5YCD8</accession>
<reference evidence="3 4" key="1">
    <citation type="journal article" date="2016" name="Nat. Commun.">
        <title>Thousands of microbial genomes shed light on interconnected biogeochemical processes in an aquifer system.</title>
        <authorList>
            <person name="Anantharaman K."/>
            <person name="Brown C.T."/>
            <person name="Hug L.A."/>
            <person name="Sharon I."/>
            <person name="Castelle C.J."/>
            <person name="Probst A.J."/>
            <person name="Thomas B.C."/>
            <person name="Singh A."/>
            <person name="Wilkins M.J."/>
            <person name="Karaoz U."/>
            <person name="Brodie E.L."/>
            <person name="Williams K.H."/>
            <person name="Hubbard S.S."/>
            <person name="Banfield J.F."/>
        </authorList>
    </citation>
    <scope>NUCLEOTIDE SEQUENCE [LARGE SCALE GENOMIC DNA]</scope>
</reference>
<feature type="domain" description="Putative collagen-binding" evidence="1">
    <location>
        <begin position="392"/>
        <end position="448"/>
    </location>
</feature>
<protein>
    <recommendedName>
        <fullName evidence="5">Collagen-binding domain-containing protein</fullName>
    </recommendedName>
</protein>
<dbReference type="AlphaFoldDB" id="A0A1F5YCD8"/>
<sequence>MGPLRVLASNPRYFTDGSGRAIYLTGSHTWTNLVEITRSSGAPNPVVDFDQYLSFLKERHHNCFRLWPWENATSFDSNGQITYRHAPLPYQRSGPGQALDGEPKFDLSQFNPAYFERLRSRVTAARDNGIYVIIMLFQGFSIVEKGHNDPWKGHPMNKANNINVIDGDPDRDGKGLEVRDLAYPAITAFQEAYVRKVIDTVNDLDNVLYEITNEDDGTPEDIAWQYHIIEFIKKYEAGKPRQHLVGMTVPWPLGNNRQLFDSPADWISPNSEGGYQTDPPAADGRKVIINDTDHSFFFTGLQRVGIEGQRAWVWKNFTRGNQTMFMDPYLDPAPWYVLTRNGPQSGKPDPYWDILRINMGYARLYADKMNLAAMTPQCSLASSGFCLANTASGKAEILVYLPVGPWVTVNLTAISGTLSVEWFNPSTGAVSRGENTPGGGWRELTAPFAGDAVFFLKLL</sequence>
<dbReference type="SUPFAM" id="SSF51445">
    <property type="entry name" value="(Trans)glycosidases"/>
    <property type="match status" value="1"/>
</dbReference>
<dbReference type="Gene3D" id="3.20.20.80">
    <property type="entry name" value="Glycosidases"/>
    <property type="match status" value="1"/>
</dbReference>
<evidence type="ECO:0000313" key="3">
    <source>
        <dbReference type="EMBL" id="OGF97626.1"/>
    </source>
</evidence>
<evidence type="ECO:0000313" key="4">
    <source>
        <dbReference type="Proteomes" id="UP000176992"/>
    </source>
</evidence>
<gene>
    <name evidence="3" type="ORF">A2Z86_02215</name>
</gene>
<organism evidence="3 4">
    <name type="scientific">Candidatus Glassbacteria bacterium GWA2_58_10</name>
    <dbReference type="NCBI Taxonomy" id="1817865"/>
    <lineage>
        <taxon>Bacteria</taxon>
        <taxon>Candidatus Glassiibacteriota</taxon>
    </lineage>
</organism>
<dbReference type="Proteomes" id="UP000176992">
    <property type="component" value="Unassembled WGS sequence"/>
</dbReference>